<evidence type="ECO:0000313" key="1">
    <source>
        <dbReference type="EMBL" id="MDR7097588.1"/>
    </source>
</evidence>
<organism evidence="1 2">
    <name type="scientific">Hydrogenophaga laconesensis</name>
    <dbReference type="NCBI Taxonomy" id="1805971"/>
    <lineage>
        <taxon>Bacteria</taxon>
        <taxon>Pseudomonadati</taxon>
        <taxon>Pseudomonadota</taxon>
        <taxon>Betaproteobacteria</taxon>
        <taxon>Burkholderiales</taxon>
        <taxon>Comamonadaceae</taxon>
        <taxon>Hydrogenophaga</taxon>
    </lineage>
</organism>
<proteinExistence type="predicted"/>
<accession>A0ABU1VK84</accession>
<comment type="caution">
    <text evidence="1">The sequence shown here is derived from an EMBL/GenBank/DDBJ whole genome shotgun (WGS) entry which is preliminary data.</text>
</comment>
<protein>
    <submittedName>
        <fullName evidence="1">Uncharacterized protein</fullName>
    </submittedName>
</protein>
<keyword evidence="2" id="KW-1185">Reference proteome</keyword>
<dbReference type="RefSeq" id="WP_204735928.1">
    <property type="nucleotide sequence ID" value="NZ_JAVDWE010000035.1"/>
</dbReference>
<sequence length="400" mass="44176">MTLRELAHLAQQTLQTHADCPVKRSHVHELLAAAFGHRSWAAFRAMAVLADAGVGERPSDASPQVIGRAVQLGYHQQAAAEIARSFLVFIAEHQLSSVSWSALGAALASPAVAEGDAQDDNNDDFEEFEEVRSAAPVQPTGAALEQLTRSPMLKSSVEEAAESANPHAHFLLAALYRCRTPNPYLYEESLKGRVLNAAERGWVEDYLRLEPQHRKYEAHLKAAALGGVRAAALEYGTHFERRDFIELAERLTGDVDAFMMARAATTPEARASWLRVAAERGVRSALEELAHQGDAWAEERFAEHGDIHWLRIAAERAVEDGDAMRAWTWQYLALEHRVDLTRSTMAAYHDGGQQDGQFYDSDFGGPMYVDGDEGLALPALRPADHRTAKAEAKLIFRKFS</sequence>
<name>A0ABU1VK84_9BURK</name>
<gene>
    <name evidence="1" type="ORF">J2X09_005364</name>
</gene>
<dbReference type="EMBL" id="JAVDWE010000035">
    <property type="protein sequence ID" value="MDR7097588.1"/>
    <property type="molecule type" value="Genomic_DNA"/>
</dbReference>
<evidence type="ECO:0000313" key="2">
    <source>
        <dbReference type="Proteomes" id="UP001265550"/>
    </source>
</evidence>
<dbReference type="Proteomes" id="UP001265550">
    <property type="component" value="Unassembled WGS sequence"/>
</dbReference>
<reference evidence="1 2" key="1">
    <citation type="submission" date="2023-07" db="EMBL/GenBank/DDBJ databases">
        <title>Sorghum-associated microbial communities from plants grown in Nebraska, USA.</title>
        <authorList>
            <person name="Schachtman D."/>
        </authorList>
    </citation>
    <scope>NUCLEOTIDE SEQUENCE [LARGE SCALE GENOMIC DNA]</scope>
    <source>
        <strain evidence="1 2">BE240</strain>
    </source>
</reference>